<proteinExistence type="predicted"/>
<reference evidence="1 2" key="1">
    <citation type="journal article" date="2020" name="BMC Genomics">
        <title>Intraspecific diversification of the crop wild relative Brassica cretica Lam. using demographic model selection.</title>
        <authorList>
            <person name="Kioukis A."/>
            <person name="Michalopoulou V.A."/>
            <person name="Briers L."/>
            <person name="Pirintsos S."/>
            <person name="Studholme D.J."/>
            <person name="Pavlidis P."/>
            <person name="Sarris P.F."/>
        </authorList>
    </citation>
    <scope>NUCLEOTIDE SEQUENCE [LARGE SCALE GENOMIC DNA]</scope>
    <source>
        <strain evidence="2">cv. PFS-1207/04</strain>
    </source>
</reference>
<dbReference type="EMBL" id="QGKV02000832">
    <property type="protein sequence ID" value="KAF3546702.1"/>
    <property type="molecule type" value="Genomic_DNA"/>
</dbReference>
<evidence type="ECO:0000313" key="2">
    <source>
        <dbReference type="Proteomes" id="UP000266723"/>
    </source>
</evidence>
<dbReference type="Proteomes" id="UP000266723">
    <property type="component" value="Unassembled WGS sequence"/>
</dbReference>
<organism evidence="1 2">
    <name type="scientific">Brassica cretica</name>
    <name type="common">Mustard</name>
    <dbReference type="NCBI Taxonomy" id="69181"/>
    <lineage>
        <taxon>Eukaryota</taxon>
        <taxon>Viridiplantae</taxon>
        <taxon>Streptophyta</taxon>
        <taxon>Embryophyta</taxon>
        <taxon>Tracheophyta</taxon>
        <taxon>Spermatophyta</taxon>
        <taxon>Magnoliopsida</taxon>
        <taxon>eudicotyledons</taxon>
        <taxon>Gunneridae</taxon>
        <taxon>Pentapetalae</taxon>
        <taxon>rosids</taxon>
        <taxon>malvids</taxon>
        <taxon>Brassicales</taxon>
        <taxon>Brassicaceae</taxon>
        <taxon>Brassiceae</taxon>
        <taxon>Brassica</taxon>
    </lineage>
</organism>
<name>A0ABQ7C593_BRACR</name>
<evidence type="ECO:0000313" key="1">
    <source>
        <dbReference type="EMBL" id="KAF3546702.1"/>
    </source>
</evidence>
<gene>
    <name evidence="1" type="ORF">DY000_02003356</name>
</gene>
<accession>A0ABQ7C593</accession>
<protein>
    <submittedName>
        <fullName evidence="1">Uncharacterized protein</fullName>
    </submittedName>
</protein>
<comment type="caution">
    <text evidence="1">The sequence shown here is derived from an EMBL/GenBank/DDBJ whole genome shotgun (WGS) entry which is preliminary data.</text>
</comment>
<keyword evidence="2" id="KW-1185">Reference proteome</keyword>
<sequence length="109" mass="11841">MSIFYGEYKVMAKRKQSKLGRSDFAVNEEDKYVAAVSGGAIVAEERLEDDNNVETCEDLTIVAPVKLFLPSATEAMTIPAATALVPSMKTTARRIQLDLDAGCARALLE</sequence>